<dbReference type="RefSeq" id="WP_171835786.1">
    <property type="nucleotide sequence ID" value="NZ_CP053708.1"/>
</dbReference>
<evidence type="ECO:0000313" key="13">
    <source>
        <dbReference type="Proteomes" id="UP000500767"/>
    </source>
</evidence>
<gene>
    <name evidence="12" type="ORF">HN018_19010</name>
</gene>
<evidence type="ECO:0000256" key="1">
    <source>
        <dbReference type="ARBA" id="ARBA00005272"/>
    </source>
</evidence>
<proteinExistence type="inferred from homology"/>
<keyword evidence="4" id="KW-0274">FAD</keyword>
<dbReference type="KEGG" id="lck:HN018_19010"/>
<dbReference type="InterPro" id="IPR036188">
    <property type="entry name" value="FAD/NAD-bd_sf"/>
</dbReference>
<feature type="domain" description="FAD/NAD(P)-binding" evidence="10">
    <location>
        <begin position="23"/>
        <end position="340"/>
    </location>
</feature>
<dbReference type="PRINTS" id="PR00368">
    <property type="entry name" value="FADPNR"/>
</dbReference>
<keyword evidence="5" id="KW-0809">Transit peptide</keyword>
<comment type="catalytic activity">
    <reaction evidence="8">
        <text>a quinone + NADH + H(+) = a quinol + NAD(+)</text>
        <dbReference type="Rhea" id="RHEA:46160"/>
        <dbReference type="ChEBI" id="CHEBI:15378"/>
        <dbReference type="ChEBI" id="CHEBI:24646"/>
        <dbReference type="ChEBI" id="CHEBI:57540"/>
        <dbReference type="ChEBI" id="CHEBI:57945"/>
        <dbReference type="ChEBI" id="CHEBI:132124"/>
        <dbReference type="EC" id="1.6.5.9"/>
    </reaction>
</comment>
<dbReference type="EC" id="1.6.5.9" evidence="2"/>
<dbReference type="EMBL" id="CP053708">
    <property type="protein sequence ID" value="QKE91841.1"/>
    <property type="molecule type" value="Genomic_DNA"/>
</dbReference>
<keyword evidence="9" id="KW-0812">Transmembrane</keyword>
<reference evidence="12 13" key="1">
    <citation type="journal article" date="2014" name="World J. Microbiol. Biotechnol.">
        <title>Biodiversity and physiological characteristics of Antarctic and Arctic lichens-associated bacteria.</title>
        <authorList>
            <person name="Lee Y.M."/>
            <person name="Kim E.H."/>
            <person name="Lee H.K."/>
            <person name="Hong S.G."/>
        </authorList>
    </citation>
    <scope>NUCLEOTIDE SEQUENCE [LARGE SCALE GENOMIC DNA]</scope>
    <source>
        <strain evidence="12 13">PAMC 26569</strain>
    </source>
</reference>
<protein>
    <recommendedName>
        <fullName evidence="2">NADH:ubiquinone reductase (non-electrogenic)</fullName>
        <ecNumber evidence="2">1.6.5.9</ecNumber>
    </recommendedName>
</protein>
<dbReference type="Gene3D" id="3.50.50.100">
    <property type="match status" value="1"/>
</dbReference>
<dbReference type="InterPro" id="IPR045024">
    <property type="entry name" value="NDH-2"/>
</dbReference>
<evidence type="ECO:0000256" key="6">
    <source>
        <dbReference type="ARBA" id="ARBA00023002"/>
    </source>
</evidence>
<evidence type="ECO:0000313" key="12">
    <source>
        <dbReference type="EMBL" id="QKE91841.1"/>
    </source>
</evidence>
<dbReference type="SUPFAM" id="SSF51905">
    <property type="entry name" value="FAD/NAD(P)-binding domain"/>
    <property type="match status" value="1"/>
</dbReference>
<dbReference type="PANTHER" id="PTHR43706">
    <property type="entry name" value="NADH DEHYDROGENASE"/>
    <property type="match status" value="1"/>
</dbReference>
<dbReference type="PANTHER" id="PTHR43706:SF47">
    <property type="entry name" value="EXTERNAL NADH-UBIQUINONE OXIDOREDUCTASE 1, MITOCHONDRIAL-RELATED"/>
    <property type="match status" value="1"/>
</dbReference>
<dbReference type="Pfam" id="PF07992">
    <property type="entry name" value="Pyr_redox_2"/>
    <property type="match status" value="1"/>
</dbReference>
<evidence type="ECO:0000256" key="8">
    <source>
        <dbReference type="ARBA" id="ARBA00047599"/>
    </source>
</evidence>
<keyword evidence="6" id="KW-0560">Oxidoreductase</keyword>
<keyword evidence="9" id="KW-0472">Membrane</keyword>
<keyword evidence="9" id="KW-1133">Transmembrane helix</keyword>
<feature type="transmembrane region" description="Helical" evidence="9">
    <location>
        <begin position="383"/>
        <end position="403"/>
    </location>
</feature>
<dbReference type="InterPro" id="IPR023753">
    <property type="entry name" value="FAD/NAD-binding_dom"/>
</dbReference>
<sequence length="441" mass="47660">MTDISNQGGLSPQASTLPSGTHRIVVIGAGFGGFSAARALKAAKIHITVIDRTNHNLFQPLLYQVATAALSSNDIALPIRSVFRSRPEIMVLMAEVTGIDRAGKRVEIDGATAVPYDTLILATGSVYSWFGHDRWAVRAPALKTVADALSLRNRLLDVFERAELSEDPVETTRLMTFVVVGAGPTGVEMAGAIAELSHNTLDRDFRRIHPSRVRIVLCDAGDRVLASFPKRLSDYAARRLETLGIELRLNAGVEDIDARGVVAGGQRIDAECVFWAAGTKATPVASWLGVQPERNGLVRVEPDCSLPGHPDIFIIGDAASLAGADGKPLPGLGSVAKQQGKYVGKLVAARLGGGHRVAPFRYRNWGELAMIGGSSAVGKFGRFHLTGFPAWVVWSIIHLLLLVSARNRTVVYVNWIWAWLTYGRGARVITRTPSHMPDDQR</sequence>
<evidence type="ECO:0000256" key="3">
    <source>
        <dbReference type="ARBA" id="ARBA00022630"/>
    </source>
</evidence>
<evidence type="ECO:0000256" key="9">
    <source>
        <dbReference type="SAM" id="Phobius"/>
    </source>
</evidence>
<keyword evidence="3" id="KW-0285">Flavoprotein</keyword>
<keyword evidence="13" id="KW-1185">Reference proteome</keyword>
<evidence type="ECO:0000259" key="11">
    <source>
        <dbReference type="Pfam" id="PF22366"/>
    </source>
</evidence>
<comment type="similarity">
    <text evidence="1">Belongs to the NADH dehydrogenase family.</text>
</comment>
<dbReference type="Proteomes" id="UP000500767">
    <property type="component" value="Chromosome"/>
</dbReference>
<name>A0A6M8HUG4_9PROT</name>
<evidence type="ECO:0000256" key="2">
    <source>
        <dbReference type="ARBA" id="ARBA00012637"/>
    </source>
</evidence>
<keyword evidence="7" id="KW-0520">NAD</keyword>
<dbReference type="AlphaFoldDB" id="A0A6M8HUG4"/>
<evidence type="ECO:0000256" key="5">
    <source>
        <dbReference type="ARBA" id="ARBA00022946"/>
    </source>
</evidence>
<dbReference type="GO" id="GO:0050136">
    <property type="term" value="F:NADH dehydrogenase (quinone) (non-electrogenic) activity"/>
    <property type="evidence" value="ECO:0007669"/>
    <property type="project" value="UniProtKB-EC"/>
</dbReference>
<dbReference type="InterPro" id="IPR054585">
    <property type="entry name" value="NDH2-like_C"/>
</dbReference>
<accession>A0A6M8HUG4</accession>
<feature type="domain" description="External alternative NADH-ubiquinone oxidoreductase-like C-terminal" evidence="11">
    <location>
        <begin position="366"/>
        <end position="421"/>
    </location>
</feature>
<dbReference type="Pfam" id="PF22366">
    <property type="entry name" value="NDH2_C"/>
    <property type="match status" value="1"/>
</dbReference>
<evidence type="ECO:0000256" key="7">
    <source>
        <dbReference type="ARBA" id="ARBA00023027"/>
    </source>
</evidence>
<organism evidence="12 13">
    <name type="scientific">Lichenicola cladoniae</name>
    <dbReference type="NCBI Taxonomy" id="1484109"/>
    <lineage>
        <taxon>Bacteria</taxon>
        <taxon>Pseudomonadati</taxon>
        <taxon>Pseudomonadota</taxon>
        <taxon>Alphaproteobacteria</taxon>
        <taxon>Acetobacterales</taxon>
        <taxon>Acetobacteraceae</taxon>
        <taxon>Lichenicola</taxon>
    </lineage>
</organism>
<evidence type="ECO:0000256" key="4">
    <source>
        <dbReference type="ARBA" id="ARBA00022827"/>
    </source>
</evidence>
<dbReference type="PRINTS" id="PR00411">
    <property type="entry name" value="PNDRDTASEI"/>
</dbReference>
<evidence type="ECO:0000259" key="10">
    <source>
        <dbReference type="Pfam" id="PF07992"/>
    </source>
</evidence>